<gene>
    <name evidence="1" type="ORF">GALL_46760</name>
</gene>
<protein>
    <submittedName>
        <fullName evidence="1">Uncharacterized protein</fullName>
    </submittedName>
</protein>
<reference evidence="1" key="1">
    <citation type="submission" date="2016-10" db="EMBL/GenBank/DDBJ databases">
        <title>Sequence of Gallionella enrichment culture.</title>
        <authorList>
            <person name="Poehlein A."/>
            <person name="Muehling M."/>
            <person name="Daniel R."/>
        </authorList>
    </citation>
    <scope>NUCLEOTIDE SEQUENCE</scope>
</reference>
<proteinExistence type="predicted"/>
<dbReference type="EMBL" id="MLJW01000012">
    <property type="protein sequence ID" value="OIR14215.1"/>
    <property type="molecule type" value="Genomic_DNA"/>
</dbReference>
<dbReference type="InterPro" id="IPR003961">
    <property type="entry name" value="FN3_dom"/>
</dbReference>
<comment type="caution">
    <text evidence="1">The sequence shown here is derived from an EMBL/GenBank/DDBJ whole genome shotgun (WGS) entry which is preliminary data.</text>
</comment>
<evidence type="ECO:0000313" key="1">
    <source>
        <dbReference type="EMBL" id="OIR14215.1"/>
    </source>
</evidence>
<name>A0A1J5T0D7_9ZZZZ</name>
<accession>A0A1J5T0D7</accession>
<dbReference type="CDD" id="cd00063">
    <property type="entry name" value="FN3"/>
    <property type="match status" value="1"/>
</dbReference>
<organism evidence="1">
    <name type="scientific">mine drainage metagenome</name>
    <dbReference type="NCBI Taxonomy" id="410659"/>
    <lineage>
        <taxon>unclassified sequences</taxon>
        <taxon>metagenomes</taxon>
        <taxon>ecological metagenomes</taxon>
    </lineage>
</organism>
<sequence>MKKFLTLLLLSLSTSVLAQTYPITGISISFPTSPDVNTTKWGSGNSMLIITATAKMNYGQIDFALTESRILVTIKKSGTKICGAYTSASAPASNFNSATKVWSGSNAVSLLGQDCVLPSGDYELCVQFFGNGPKGVELLSDERCKPFTIKSTDQQIYQSPQNISPSDNFVLSTTDIKKPITFRWTPVAPQPQDAVTYRLLVWEILSGQTAMQATKSNQPVITKDVSNITQTIITNLITGQTNTYNYTWTVQALNKNGTAIGNNNGTSNSTVFKTGNDNPTPQNSTTAGCSSVSTKNFTTGDVISLSNDFKMILTKVPTGGNDSLCGTGTVKVKWIGNFKVQFRGIKINSDDKLCSGAVYTVTDSTQTYPTQWAVNVLNNTTIGSWQINKIKEVTDYIQSNKYGKPLVKATDAVDSMLSVHTLSMPLGYFKKDDSSNAIGFTEMIFKPTNATFTAIASLNTSKIFKKASNTFNGTDTIALKGEGIVFTNSGLKEITGSIKLVAPITFTYANTNTEDLKLTFNTEDTGHIGNGIEFSDTSSEYWNYNFDVNVQLPSQWLVPVDTANTNVEMNFQAAISEWDDFIVTGSLPACIIPNSNGVGIEAGSLTYDHSEIENVDGMVFPDGYTGDSTEMFSGFYIKNFKLTLPDQLRTYADTSKTIQIGTQNLIIDKDGISGKIYANNVINYPDGNIGNLGASIDTVKIKLNNSVLTEAKMLGKITLPMSVVDTGNAINYSALFIQNNNSSTNTHSSSLTFALRPNKDIQSKFFGEGKIKIDQTSSLNLTLSKSGKQRAINFQIDLNGKLYYPTGKIIDPGGSIPLDLDLSCQFEHVGMSYKKDTAENFSFDVGHWSFASPQKKLSGFSFMITDVKPKILPISATTEKQYLFKGGVEFVAKINIGSENSNIGISGDTKIALTGVIESSKYTAPISSTPSLNNFSLLTSQSQLVSGNNNSYSSATSNAKADYGFLTQLKPKYLGVEVESIHIDAHTPAVIIKGDVDFYKHDPVYGNGFKGDITAKFTTLELTIQAGAIFGNTKYIPSHVGNGFKYWMVQAQVNLPPPGIVFMTGLAFRGFGAGVYSRMQMTPPTTFNPTTASASTFGGAVFTPCDTVSIGFKAKAIIATTPKEETLNGSIALAAEFNTNGGMNFIEIDGLFNCGAKIGNEADAFANGGIIVKYDFPHKIFDMSTLLKINTAIIKTDPDVQTKFYVDGLNNKWFFQSGTSTHPNKVKLLGVPINSYLMFGNNIEIPNDFMQETVNGFASIGHSFPSFSDHATGDNKYQSAKGFAFGIGLNYSNSDSWNIVSWHGSWCNCDRYLKANYSIAAGGEIDASFLQYSGCIGLGQGWRAKASMAVYAGTSIGYSYSLPVYGSSSGTLGSIAASAYANAEFPNPTYFDGQLDGDFSICGYSVGFHKHFTKGSQCTGSEEAVTNQNVYTQQNVSDSLNFSLIKNILNPSGSAGISRTTNFSVLLNYPYNESFDVQEQQSSGQIKVRTFRAFYTVSLTQDSTASSNTVSNSTALQNTSVHNNAIANNVSQSNQNIIANNVVHSIASLQTSNPNNLIVGGVDEMGAKLFKLASLSNSTVTNIEANALKPNTSYKFQINGALQENINNSWQPVKHKNSNAPVKETQSIYFKTDAVALGNGSVLNNTNQSSQAH</sequence>